<dbReference type="GO" id="GO:0010333">
    <property type="term" value="F:terpene synthase activity"/>
    <property type="evidence" value="ECO:0007669"/>
    <property type="project" value="InterPro"/>
</dbReference>
<proteinExistence type="predicted"/>
<name>A0A835CD47_9FABA</name>
<evidence type="ECO:0000256" key="2">
    <source>
        <dbReference type="ARBA" id="ARBA00022723"/>
    </source>
</evidence>
<dbReference type="EMBL" id="JAAIUW010000004">
    <property type="protein sequence ID" value="KAF7836505.1"/>
    <property type="molecule type" value="Genomic_DNA"/>
</dbReference>
<dbReference type="OrthoDB" id="1936865at2759"/>
<dbReference type="InterPro" id="IPR001906">
    <property type="entry name" value="Terpene_synth_N"/>
</dbReference>
<dbReference type="GO" id="GO:0016114">
    <property type="term" value="P:terpenoid biosynthetic process"/>
    <property type="evidence" value="ECO:0007669"/>
    <property type="project" value="InterPro"/>
</dbReference>
<accession>A0A835CD47</accession>
<gene>
    <name evidence="7" type="ORF">G2W53_011364</name>
</gene>
<comment type="cofactor">
    <cofactor evidence="1">
        <name>Mg(2+)</name>
        <dbReference type="ChEBI" id="CHEBI:18420"/>
    </cofactor>
</comment>
<dbReference type="Proteomes" id="UP000634136">
    <property type="component" value="Unassembled WGS sequence"/>
</dbReference>
<dbReference type="GO" id="GO:0000287">
    <property type="term" value="F:magnesium ion binding"/>
    <property type="evidence" value="ECO:0007669"/>
    <property type="project" value="InterPro"/>
</dbReference>
<dbReference type="Pfam" id="PF03936">
    <property type="entry name" value="Terpene_synth_C"/>
    <property type="match status" value="1"/>
</dbReference>
<evidence type="ECO:0000256" key="4">
    <source>
        <dbReference type="ARBA" id="ARBA00023239"/>
    </source>
</evidence>
<dbReference type="AlphaFoldDB" id="A0A835CD47"/>
<keyword evidence="8" id="KW-1185">Reference proteome</keyword>
<protein>
    <submittedName>
        <fullName evidence="7">Myrcene synthase, chloroplastic-like isoform X2</fullName>
    </submittedName>
</protein>
<organism evidence="7 8">
    <name type="scientific">Senna tora</name>
    <dbReference type="NCBI Taxonomy" id="362788"/>
    <lineage>
        <taxon>Eukaryota</taxon>
        <taxon>Viridiplantae</taxon>
        <taxon>Streptophyta</taxon>
        <taxon>Embryophyta</taxon>
        <taxon>Tracheophyta</taxon>
        <taxon>Spermatophyta</taxon>
        <taxon>Magnoliopsida</taxon>
        <taxon>eudicotyledons</taxon>
        <taxon>Gunneridae</taxon>
        <taxon>Pentapetalae</taxon>
        <taxon>rosids</taxon>
        <taxon>fabids</taxon>
        <taxon>Fabales</taxon>
        <taxon>Fabaceae</taxon>
        <taxon>Caesalpinioideae</taxon>
        <taxon>Cassia clade</taxon>
        <taxon>Senna</taxon>
    </lineage>
</organism>
<sequence>MMLNYKEQEHTTGHQLIELIDVLERLGVSYHFETEIKNILENHYKNIIKMDKSLKGEKDLHATSLEFRLLRQHGFNLSTEVFDGFLDEMGNFKKLLSADIQGVLSLYEASFLTMENESILEKAREFSIEILKDHVREKKENDEMLMLIKHALEVPLHWRMQIWEALWFIKAYETAPNMIPSLLQFAKLDFNMLQATYQEELKDASRWDINAIHDLPHYMKECFLTLFNLVNELAFDFLKEEGCHMWAELCKAYLSEAKWYYNGYKPSLQEYIDNAWISVSTNVVLVHAYFLIQHPMRKEDLDGIEEHPRLFRYSGTIFRLADDLGTSKEESYAENCKVLREEVRMMLYKEEDTVHQLELIDVLERLGVSYHFETEINNILENHYKNIIKMDKLKGSEKDLYATSLEFRLLRQHGYNLSTDVFDRFVDEMGNFKKKLSVDIEGVLSLYEASFLSMDEDESILEKAREFSIEILKEYVRKKKENDFMSVLINHALELPLHWRMPRWEALWFIKAYETTPNVIPSLLQFAKLDFNMVQAIHLEELKQTSRYKPSVEEYLENAWMSISAPVMLLHSYFLIPDPITKHDLDLLEEYPNLLRLSSMVFRLADDLGTSKREKEIGDVPKAIECYMNEHKGCEEEEACEHVRSLISKTWKKMNEEAINSGFSQNFKDMCVNLARTAVWCYHSGDGYSDQDPESNSNILSSILMDSISIH</sequence>
<feature type="domain" description="Terpene synthase N-terminal" evidence="5">
    <location>
        <begin position="5"/>
        <end position="152"/>
    </location>
</feature>
<dbReference type="Gene3D" id="1.10.600.10">
    <property type="entry name" value="Farnesyl Diphosphate Synthase"/>
    <property type="match status" value="3"/>
</dbReference>
<dbReference type="SFLD" id="SFLDG01014">
    <property type="entry name" value="Terpene_Cyclase_Like_1_N-term"/>
    <property type="match status" value="2"/>
</dbReference>
<dbReference type="FunFam" id="1.50.10.130:FF:000001">
    <property type="entry name" value="Isoprene synthase, chloroplastic"/>
    <property type="match status" value="2"/>
</dbReference>
<keyword evidence="4" id="KW-0456">Lyase</keyword>
<dbReference type="InterPro" id="IPR036965">
    <property type="entry name" value="Terpene_synth_N_sf"/>
</dbReference>
<dbReference type="Gene3D" id="1.50.10.130">
    <property type="entry name" value="Terpene synthase, N-terminal domain"/>
    <property type="match status" value="2"/>
</dbReference>
<keyword evidence="2" id="KW-0479">Metal-binding</keyword>
<evidence type="ECO:0000256" key="3">
    <source>
        <dbReference type="ARBA" id="ARBA00022842"/>
    </source>
</evidence>
<feature type="domain" description="Terpene synthase N-terminal" evidence="5">
    <location>
        <begin position="327"/>
        <end position="493"/>
    </location>
</feature>
<keyword evidence="3" id="KW-0460">Magnesium</keyword>
<dbReference type="InterPro" id="IPR008949">
    <property type="entry name" value="Isoprenoid_synthase_dom_sf"/>
</dbReference>
<dbReference type="PANTHER" id="PTHR31225:SF244">
    <property type="entry name" value="1,8-CINEOLE SYNTHASE 1, CHLOROPLASTIC-RELATED"/>
    <property type="match status" value="1"/>
</dbReference>
<reference evidence="7" key="1">
    <citation type="submission" date="2020-09" db="EMBL/GenBank/DDBJ databases">
        <title>Genome-Enabled Discovery of Anthraquinone Biosynthesis in Senna tora.</title>
        <authorList>
            <person name="Kang S.-H."/>
            <person name="Pandey R.P."/>
            <person name="Lee C.-M."/>
            <person name="Sim J.-S."/>
            <person name="Jeong J.-T."/>
            <person name="Choi B.-S."/>
            <person name="Jung M."/>
            <person name="Ginzburg D."/>
            <person name="Zhao K."/>
            <person name="Won S.Y."/>
            <person name="Oh T.-J."/>
            <person name="Yu Y."/>
            <person name="Kim N.-H."/>
            <person name="Lee O.R."/>
            <person name="Lee T.-H."/>
            <person name="Bashyal P."/>
            <person name="Kim T.-S."/>
            <person name="Lee W.-H."/>
            <person name="Kawkins C."/>
            <person name="Kim C.-K."/>
            <person name="Kim J.S."/>
            <person name="Ahn B.O."/>
            <person name="Rhee S.Y."/>
            <person name="Sohng J.K."/>
        </authorList>
    </citation>
    <scope>NUCLEOTIDE SEQUENCE</scope>
    <source>
        <tissue evidence="7">Leaf</tissue>
    </source>
</reference>
<evidence type="ECO:0000259" key="6">
    <source>
        <dbReference type="Pfam" id="PF03936"/>
    </source>
</evidence>
<dbReference type="Pfam" id="PF01397">
    <property type="entry name" value="Terpene_synth"/>
    <property type="match status" value="2"/>
</dbReference>
<dbReference type="InterPro" id="IPR005630">
    <property type="entry name" value="Terpene_synthase_metal-bd"/>
</dbReference>
<dbReference type="InterPro" id="IPR008930">
    <property type="entry name" value="Terpenoid_cyclase/PrenylTrfase"/>
</dbReference>
<dbReference type="SUPFAM" id="SSF48576">
    <property type="entry name" value="Terpenoid synthases"/>
    <property type="match status" value="2"/>
</dbReference>
<dbReference type="SUPFAM" id="SSF48239">
    <property type="entry name" value="Terpenoid cyclases/Protein prenyltransferases"/>
    <property type="match status" value="2"/>
</dbReference>
<evidence type="ECO:0000313" key="7">
    <source>
        <dbReference type="EMBL" id="KAF7836505.1"/>
    </source>
</evidence>
<evidence type="ECO:0000313" key="8">
    <source>
        <dbReference type="Proteomes" id="UP000634136"/>
    </source>
</evidence>
<comment type="caution">
    <text evidence="7">The sequence shown here is derived from an EMBL/GenBank/DDBJ whole genome shotgun (WGS) entry which is preliminary data.</text>
</comment>
<evidence type="ECO:0000259" key="5">
    <source>
        <dbReference type="Pfam" id="PF01397"/>
    </source>
</evidence>
<dbReference type="PANTHER" id="PTHR31225">
    <property type="entry name" value="OS04G0344100 PROTEIN-RELATED"/>
    <property type="match status" value="1"/>
</dbReference>
<feature type="domain" description="Terpene synthase metal-binding" evidence="6">
    <location>
        <begin position="533"/>
        <end position="653"/>
    </location>
</feature>
<dbReference type="InterPro" id="IPR050148">
    <property type="entry name" value="Terpene_synthase-like"/>
</dbReference>
<evidence type="ECO:0000256" key="1">
    <source>
        <dbReference type="ARBA" id="ARBA00001946"/>
    </source>
</evidence>